<proteinExistence type="predicted"/>
<dbReference type="EMBL" id="CP137578">
    <property type="protein sequence ID" value="WOX28300.1"/>
    <property type="molecule type" value="Genomic_DNA"/>
</dbReference>
<reference evidence="2 3" key="1">
    <citation type="submission" date="2023-10" db="EMBL/GenBank/DDBJ databases">
        <title>To unveil natural product biosynthetic capacity in Pseudoalteromonas.</title>
        <authorList>
            <person name="Wang J."/>
        </authorList>
    </citation>
    <scope>NUCLEOTIDE SEQUENCE [LARGE SCALE GENOMIC DNA]</scope>
    <source>
        <strain evidence="2 3">DSM 15914</strain>
    </source>
</reference>
<keyword evidence="3" id="KW-1185">Reference proteome</keyword>
<keyword evidence="1" id="KW-0472">Membrane</keyword>
<sequence>MSDSAILGILIQAGVGIATIATIKTDVKWIKDTFKEELRSIKARLTKLEDKRC</sequence>
<keyword evidence="1" id="KW-1133">Transmembrane helix</keyword>
<protein>
    <submittedName>
        <fullName evidence="2">Uncharacterized protein</fullName>
    </submittedName>
</protein>
<dbReference type="RefSeq" id="WP_157757252.1">
    <property type="nucleotide sequence ID" value="NZ_CP137578.1"/>
</dbReference>
<gene>
    <name evidence="2" type="ORF">R5H13_16980</name>
</gene>
<dbReference type="Proteomes" id="UP001304419">
    <property type="component" value="Chromosome 1"/>
</dbReference>
<evidence type="ECO:0000256" key="1">
    <source>
        <dbReference type="SAM" id="Phobius"/>
    </source>
</evidence>
<accession>A0ABZ0M929</accession>
<name>A0ABZ0M929_9GAMM</name>
<keyword evidence="1" id="KW-0812">Transmembrane</keyword>
<evidence type="ECO:0000313" key="2">
    <source>
        <dbReference type="EMBL" id="WOX28300.1"/>
    </source>
</evidence>
<evidence type="ECO:0000313" key="3">
    <source>
        <dbReference type="Proteomes" id="UP001304419"/>
    </source>
</evidence>
<feature type="transmembrane region" description="Helical" evidence="1">
    <location>
        <begin position="6"/>
        <end position="23"/>
    </location>
</feature>
<organism evidence="2 3">
    <name type="scientific">Pseudoalteromonas maricaloris</name>
    <dbReference type="NCBI Taxonomy" id="184924"/>
    <lineage>
        <taxon>Bacteria</taxon>
        <taxon>Pseudomonadati</taxon>
        <taxon>Pseudomonadota</taxon>
        <taxon>Gammaproteobacteria</taxon>
        <taxon>Alteromonadales</taxon>
        <taxon>Pseudoalteromonadaceae</taxon>
        <taxon>Pseudoalteromonas</taxon>
    </lineage>
</organism>